<dbReference type="EMBL" id="ANCE01000190">
    <property type="protein sequence ID" value="EMK21527.1"/>
    <property type="molecule type" value="Genomic_DNA"/>
</dbReference>
<comment type="caution">
    <text evidence="1">The sequence shown here is derived from an EMBL/GenBank/DDBJ whole genome shotgun (WGS) entry which is preliminary data.</text>
</comment>
<dbReference type="AlphaFoldDB" id="M6F379"/>
<reference evidence="1 2" key="1">
    <citation type="submission" date="2013-01" db="EMBL/GenBank/DDBJ databases">
        <authorList>
            <person name="Harkins D.M."/>
            <person name="Durkin A.S."/>
            <person name="Brinkac L.M."/>
            <person name="Haft D.H."/>
            <person name="Selengut J.D."/>
            <person name="Sanka R."/>
            <person name="DePew J."/>
            <person name="Purushe J."/>
            <person name="Galloway R.L."/>
            <person name="Vinetz J.M."/>
            <person name="Sutton G.G."/>
            <person name="Nierman W.C."/>
            <person name="Fouts D.E."/>
        </authorList>
    </citation>
    <scope>NUCLEOTIDE SEQUENCE [LARGE SCALE GENOMIC DNA]</scope>
    <source>
        <strain evidence="1 2">Nikolaevo</strain>
    </source>
</reference>
<evidence type="ECO:0000313" key="1">
    <source>
        <dbReference type="EMBL" id="EMK21527.1"/>
    </source>
</evidence>
<accession>M6F379</accession>
<protein>
    <submittedName>
        <fullName evidence="1">Uncharacterized protein</fullName>
    </submittedName>
</protein>
<name>M6F379_9LEPT</name>
<evidence type="ECO:0000313" key="2">
    <source>
        <dbReference type="Proteomes" id="UP000011980"/>
    </source>
</evidence>
<dbReference type="PATRIC" id="fig|1240687.3.peg.3980"/>
<proteinExistence type="predicted"/>
<gene>
    <name evidence="1" type="ORF">LEP1GSC008_4384</name>
</gene>
<sequence>MIFVSIGCKKFFKIDLDLKIFLKVNSQKMIRLADFMIFFYL</sequence>
<organism evidence="1 2">
    <name type="scientific">Leptospira kirschneri serovar Bulgarica str. Nikolaevo</name>
    <dbReference type="NCBI Taxonomy" id="1240687"/>
    <lineage>
        <taxon>Bacteria</taxon>
        <taxon>Pseudomonadati</taxon>
        <taxon>Spirochaetota</taxon>
        <taxon>Spirochaetia</taxon>
        <taxon>Leptospirales</taxon>
        <taxon>Leptospiraceae</taxon>
        <taxon>Leptospira</taxon>
    </lineage>
</organism>
<dbReference type="Proteomes" id="UP000011980">
    <property type="component" value="Unassembled WGS sequence"/>
</dbReference>